<protein>
    <submittedName>
        <fullName evidence="2">DUF5132 domain-containing protein</fullName>
    </submittedName>
</protein>
<reference evidence="2 3" key="1">
    <citation type="journal article" date="2018" name="Aquat. Microb. Ecol.">
        <title>Gammaproteobacterial methanotrophs dominate.</title>
        <authorList>
            <person name="Rissanen A.J."/>
            <person name="Saarenheimo J."/>
            <person name="Tiirola M."/>
            <person name="Peura S."/>
            <person name="Aalto S.L."/>
            <person name="Karvinen A."/>
            <person name="Nykanen H."/>
        </authorList>
    </citation>
    <scope>NUCLEOTIDE SEQUENCE [LARGE SCALE GENOMIC DNA]</scope>
    <source>
        <strain evidence="2">AMbin10</strain>
    </source>
</reference>
<proteinExistence type="predicted"/>
<evidence type="ECO:0000313" key="3">
    <source>
        <dbReference type="Proteomes" id="UP000249396"/>
    </source>
</evidence>
<keyword evidence="1" id="KW-0812">Transmembrane</keyword>
<dbReference type="Proteomes" id="UP000249396">
    <property type="component" value="Unassembled WGS sequence"/>
</dbReference>
<evidence type="ECO:0000256" key="1">
    <source>
        <dbReference type="SAM" id="Phobius"/>
    </source>
</evidence>
<dbReference type="InterPro" id="IPR033456">
    <property type="entry name" value="DUF5132"/>
</dbReference>
<organism evidence="2 3">
    <name type="scientific">Candidatus Methylumidiphilus alinenensis</name>
    <dbReference type="NCBI Taxonomy" id="2202197"/>
    <lineage>
        <taxon>Bacteria</taxon>
        <taxon>Pseudomonadati</taxon>
        <taxon>Pseudomonadota</taxon>
        <taxon>Gammaproteobacteria</taxon>
        <taxon>Methylococcales</taxon>
        <taxon>Candidatus Methylumidiphilus</taxon>
    </lineage>
</organism>
<feature type="transmembrane region" description="Helical" evidence="1">
    <location>
        <begin position="12"/>
        <end position="34"/>
    </location>
</feature>
<dbReference type="Pfam" id="PF17195">
    <property type="entry name" value="DUF5132"/>
    <property type="match status" value="1"/>
</dbReference>
<accession>A0A2W4R4P4</accession>
<evidence type="ECO:0000313" key="2">
    <source>
        <dbReference type="EMBL" id="PZN79215.1"/>
    </source>
</evidence>
<keyword evidence="1" id="KW-1133">Transmembrane helix</keyword>
<comment type="caution">
    <text evidence="2">The sequence shown here is derived from an EMBL/GenBank/DDBJ whole genome shotgun (WGS) entry which is preliminary data.</text>
</comment>
<name>A0A2W4R4P4_9GAMM</name>
<dbReference type="AlphaFoldDB" id="A0A2W4R4P4"/>
<keyword evidence="1" id="KW-0472">Membrane</keyword>
<dbReference type="EMBL" id="QJPH01000303">
    <property type="protein sequence ID" value="PZN79215.1"/>
    <property type="molecule type" value="Genomic_DNA"/>
</dbReference>
<gene>
    <name evidence="2" type="ORF">DM484_11750</name>
</gene>
<sequence length="100" mass="10678">MPNFQDIFKNDIVRGTALGVSAALVAFAAIPLIITATRPLARVALKTSLLALEKGREAISEAGEHLEDLVAEVKAEMVADREAFNEAVAEAVEDNLEGME</sequence>